<evidence type="ECO:0000256" key="1">
    <source>
        <dbReference type="ARBA" id="ARBA00001964"/>
    </source>
</evidence>
<dbReference type="InterPro" id="IPR045025">
    <property type="entry name" value="HACL1-like"/>
</dbReference>
<feature type="domain" description="Thiamine pyrophosphate enzyme TPP-binding" evidence="12">
    <location>
        <begin position="386"/>
        <end position="528"/>
    </location>
</feature>
<dbReference type="GO" id="GO:0001561">
    <property type="term" value="P:fatty acid alpha-oxidation"/>
    <property type="evidence" value="ECO:0007669"/>
    <property type="project" value="TreeGrafter"/>
</dbReference>
<dbReference type="GO" id="GO:0000287">
    <property type="term" value="F:magnesium ion binding"/>
    <property type="evidence" value="ECO:0007669"/>
    <property type="project" value="InterPro"/>
</dbReference>
<evidence type="ECO:0000256" key="9">
    <source>
        <dbReference type="ARBA" id="ARBA00044518"/>
    </source>
</evidence>
<evidence type="ECO:0000256" key="3">
    <source>
        <dbReference type="ARBA" id="ARBA00022723"/>
    </source>
</evidence>
<dbReference type="InterPro" id="IPR011766">
    <property type="entry name" value="TPP_enzyme_TPP-bd"/>
</dbReference>
<dbReference type="SUPFAM" id="SSF52467">
    <property type="entry name" value="DHS-like NAD/FAD-binding domain"/>
    <property type="match status" value="1"/>
</dbReference>
<feature type="domain" description="Thiamine pyrophosphate enzyme N-terminal TPP-binding" evidence="13">
    <location>
        <begin position="1"/>
        <end position="112"/>
    </location>
</feature>
<dbReference type="AlphaFoldDB" id="A0A6B2L1A8"/>
<protein>
    <recommendedName>
        <fullName evidence="9">2-hydroxyacyl-CoA lyase</fullName>
        <ecNumber evidence="9">4.1.2.63</ecNumber>
    </recommendedName>
</protein>
<evidence type="ECO:0000256" key="4">
    <source>
        <dbReference type="ARBA" id="ARBA00022842"/>
    </source>
</evidence>
<comment type="similarity">
    <text evidence="2 10">Belongs to the TPP enzyme family.</text>
</comment>
<accession>A0A6B2L1A8</accession>
<evidence type="ECO:0000259" key="11">
    <source>
        <dbReference type="Pfam" id="PF00205"/>
    </source>
</evidence>
<dbReference type="InterPro" id="IPR029061">
    <property type="entry name" value="THDP-binding"/>
</dbReference>
<reference evidence="14" key="1">
    <citation type="journal article" date="2020" name="J. Eukaryot. Microbiol.">
        <title>De novo Sequencing, Assembly and Annotation of the Transcriptome for the Free-Living Testate Amoeba Arcella intermedia.</title>
        <authorList>
            <person name="Ribeiro G.M."/>
            <person name="Porfirio-Sousa A.L."/>
            <person name="Maurer-Alcala X.X."/>
            <person name="Katz L.A."/>
            <person name="Lahr D.J.G."/>
        </authorList>
    </citation>
    <scope>NUCLEOTIDE SEQUENCE</scope>
</reference>
<dbReference type="GO" id="GO:0005777">
    <property type="term" value="C:peroxisome"/>
    <property type="evidence" value="ECO:0007669"/>
    <property type="project" value="TreeGrafter"/>
</dbReference>
<dbReference type="PANTHER" id="PTHR43710:SF2">
    <property type="entry name" value="2-HYDROXYACYL-COA LYASE 1"/>
    <property type="match status" value="1"/>
</dbReference>
<dbReference type="PROSITE" id="PS00187">
    <property type="entry name" value="TPP_ENZYMES"/>
    <property type="match status" value="1"/>
</dbReference>
<dbReference type="GO" id="GO:0106359">
    <property type="term" value="F:2-hydroxyacyl-CoA lyase activity"/>
    <property type="evidence" value="ECO:0007669"/>
    <property type="project" value="UniProtKB-EC"/>
</dbReference>
<evidence type="ECO:0000259" key="12">
    <source>
        <dbReference type="Pfam" id="PF02775"/>
    </source>
</evidence>
<dbReference type="CDD" id="cd07035">
    <property type="entry name" value="TPP_PYR_POX_like"/>
    <property type="match status" value="1"/>
</dbReference>
<evidence type="ECO:0000256" key="8">
    <source>
        <dbReference type="ARBA" id="ARBA00044454"/>
    </source>
</evidence>
<keyword evidence="5 10" id="KW-0786">Thiamine pyrophosphate</keyword>
<dbReference type="EMBL" id="GIBP01001722">
    <property type="protein sequence ID" value="NDV30691.1"/>
    <property type="molecule type" value="Transcribed_RNA"/>
</dbReference>
<dbReference type="Pfam" id="PF00205">
    <property type="entry name" value="TPP_enzyme_M"/>
    <property type="match status" value="1"/>
</dbReference>
<evidence type="ECO:0000256" key="2">
    <source>
        <dbReference type="ARBA" id="ARBA00007812"/>
    </source>
</evidence>
<dbReference type="CDD" id="cd02004">
    <property type="entry name" value="TPP_BZL_OCoD_HPCL"/>
    <property type="match status" value="1"/>
</dbReference>
<proteinExistence type="inferred from homology"/>
<keyword evidence="6" id="KW-0456">Lyase</keyword>
<evidence type="ECO:0000256" key="10">
    <source>
        <dbReference type="RuleBase" id="RU362132"/>
    </source>
</evidence>
<evidence type="ECO:0000256" key="6">
    <source>
        <dbReference type="ARBA" id="ARBA00023239"/>
    </source>
</evidence>
<name>A0A6B2L1A8_9EUKA</name>
<dbReference type="FunFam" id="3.40.50.1220:FF:000006">
    <property type="entry name" value="2-hydroxyacyl-CoA lyase 1"/>
    <property type="match status" value="1"/>
</dbReference>
<dbReference type="Pfam" id="PF02776">
    <property type="entry name" value="TPP_enzyme_N"/>
    <property type="match status" value="1"/>
</dbReference>
<sequence>MEGVDYIARCIKGQEIDLAFGIVGVPVTPLAEAMQREQISFVGMRNEQAASYAASVVGYLTQKPAICLTVAGPGLVHALPGLLNATANCWPMILISSGAWTSQVHMGSFQEAPQIESARQYAKYCVRVESLHKFAYYFEQAVRNATYGRPGGVYIELAREVLTCTIDHCEPLPLLPLPPITLADPEQIQKALQLLQSSKSPLVIIGRGAAYSRAEEELKALVESFGIPFLSSPMGKGVVSDKHPLCVSAARSLALSDADVIIIVGARLNWMFNFGQEPGFSKSAKIIQIDICPEELHHNRRSDVTLQGDARAIIKQLLGTKIEIDTLNFEPWKKNLQNKCEQNAKLMEKKIADKSNPMKYHYVLNTIDRLIPQDAIIVNEGANTMDIGRVTLTNRYPRCRLDAGTLGTMGVGVGYAIAGALCFPDRKIVAIQGDSAFGFSGMEIEVAVRYSLNITFIVLNNNGIYCGQTHLDSRSPKQVPPTSLSPNIQYQTIMQACGGQAFYVEEPSLLEETVQKAISTQGPSLLHIKIDPQGPIPTVVANSKIKTNVH</sequence>
<evidence type="ECO:0000313" key="14">
    <source>
        <dbReference type="EMBL" id="NDV30691.1"/>
    </source>
</evidence>
<evidence type="ECO:0000259" key="13">
    <source>
        <dbReference type="Pfam" id="PF02776"/>
    </source>
</evidence>
<keyword evidence="4" id="KW-0460">Magnesium</keyword>
<feature type="domain" description="Thiamine pyrophosphate enzyme central" evidence="11">
    <location>
        <begin position="188"/>
        <end position="317"/>
    </location>
</feature>
<comment type="cofactor">
    <cofactor evidence="1">
        <name>thiamine diphosphate</name>
        <dbReference type="ChEBI" id="CHEBI:58937"/>
    </cofactor>
</comment>
<dbReference type="Gene3D" id="3.40.50.970">
    <property type="match status" value="2"/>
</dbReference>
<dbReference type="GO" id="GO:0030976">
    <property type="term" value="F:thiamine pyrophosphate binding"/>
    <property type="evidence" value="ECO:0007669"/>
    <property type="project" value="InterPro"/>
</dbReference>
<organism evidence="14">
    <name type="scientific">Arcella intermedia</name>
    <dbReference type="NCBI Taxonomy" id="1963864"/>
    <lineage>
        <taxon>Eukaryota</taxon>
        <taxon>Amoebozoa</taxon>
        <taxon>Tubulinea</taxon>
        <taxon>Elardia</taxon>
        <taxon>Arcellinida</taxon>
        <taxon>Sphaerothecina</taxon>
        <taxon>Arcellidae</taxon>
        <taxon>Arcella</taxon>
    </lineage>
</organism>
<dbReference type="Gene3D" id="3.40.50.1220">
    <property type="entry name" value="TPP-binding domain"/>
    <property type="match status" value="1"/>
</dbReference>
<dbReference type="InterPro" id="IPR000399">
    <property type="entry name" value="TPP-bd_CS"/>
</dbReference>
<evidence type="ECO:0000256" key="5">
    <source>
        <dbReference type="ARBA" id="ARBA00023052"/>
    </source>
</evidence>
<comment type="catalytic activity">
    <reaction evidence="8">
        <text>an (R)-2-hydroxy-long-chain-fatty acyl-CoA = a long-chain fatty aldehyde + formyl-CoA</text>
        <dbReference type="Rhea" id="RHEA:67444"/>
        <dbReference type="ChEBI" id="CHEBI:17176"/>
        <dbReference type="ChEBI" id="CHEBI:57376"/>
        <dbReference type="ChEBI" id="CHEBI:170012"/>
        <dbReference type="EC" id="4.1.2.63"/>
    </reaction>
    <physiologicalReaction direction="left-to-right" evidence="8">
        <dbReference type="Rhea" id="RHEA:67445"/>
    </physiologicalReaction>
</comment>
<dbReference type="InterPro" id="IPR012000">
    <property type="entry name" value="Thiamin_PyroP_enz_cen_dom"/>
</dbReference>
<dbReference type="SUPFAM" id="SSF52518">
    <property type="entry name" value="Thiamin diphosphate-binding fold (THDP-binding)"/>
    <property type="match status" value="2"/>
</dbReference>
<keyword evidence="3" id="KW-0479">Metal-binding</keyword>
<dbReference type="InterPro" id="IPR029035">
    <property type="entry name" value="DHS-like_NAD/FAD-binding_dom"/>
</dbReference>
<dbReference type="EC" id="4.1.2.63" evidence="9"/>
<dbReference type="InterPro" id="IPR012001">
    <property type="entry name" value="Thiamin_PyroP_enz_TPP-bd_dom"/>
</dbReference>
<dbReference type="Pfam" id="PF02775">
    <property type="entry name" value="TPP_enzyme_C"/>
    <property type="match status" value="1"/>
</dbReference>
<evidence type="ECO:0000256" key="7">
    <source>
        <dbReference type="ARBA" id="ARBA00044451"/>
    </source>
</evidence>
<comment type="catalytic activity">
    <reaction evidence="7">
        <text>a 2-hydroxy-3-methyl fatty acyl-CoA = a 2-methyl-branched fatty aldehyde + formyl-CoA</text>
        <dbReference type="Rhea" id="RHEA:25375"/>
        <dbReference type="ChEBI" id="CHEBI:49188"/>
        <dbReference type="ChEBI" id="CHEBI:57376"/>
        <dbReference type="ChEBI" id="CHEBI:58783"/>
        <dbReference type="EC" id="4.1.2.63"/>
    </reaction>
    <physiologicalReaction direction="left-to-right" evidence="7">
        <dbReference type="Rhea" id="RHEA:25376"/>
    </physiologicalReaction>
</comment>
<dbReference type="PANTHER" id="PTHR43710">
    <property type="entry name" value="2-HYDROXYACYL-COA LYASE"/>
    <property type="match status" value="1"/>
</dbReference>